<evidence type="ECO:0000259" key="2">
    <source>
        <dbReference type="Pfam" id="PF07859"/>
    </source>
</evidence>
<dbReference type="InterPro" id="IPR029058">
    <property type="entry name" value="AB_hydrolase_fold"/>
</dbReference>
<protein>
    <submittedName>
        <fullName evidence="3">Alpha/beta hydrolase</fullName>
    </submittedName>
</protein>
<reference evidence="3 4" key="1">
    <citation type="submission" date="2021-05" db="EMBL/GenBank/DDBJ databases">
        <title>Draft Genome Sequences of Clinical Respiratory Isolates of Mycobacterium goodii Recovered in Ireland.</title>
        <authorList>
            <person name="Flanagan P.R."/>
            <person name="Mok S."/>
            <person name="Roycroft E."/>
            <person name="Rogers T.R."/>
            <person name="Fitzgibbon M."/>
        </authorList>
    </citation>
    <scope>NUCLEOTIDE SEQUENCE [LARGE SCALE GENOMIC DNA]</scope>
    <source>
        <strain evidence="3 4">14IE55</strain>
    </source>
</reference>
<dbReference type="Gene3D" id="3.40.50.1820">
    <property type="entry name" value="alpha/beta hydrolase"/>
    <property type="match status" value="1"/>
</dbReference>
<proteinExistence type="predicted"/>
<evidence type="ECO:0000313" key="4">
    <source>
        <dbReference type="Proteomes" id="UP000696413"/>
    </source>
</evidence>
<organism evidence="3 4">
    <name type="scientific">Mycolicibacterium goodii</name>
    <name type="common">Mycobacterium goodii</name>
    <dbReference type="NCBI Taxonomy" id="134601"/>
    <lineage>
        <taxon>Bacteria</taxon>
        <taxon>Bacillati</taxon>
        <taxon>Actinomycetota</taxon>
        <taxon>Actinomycetes</taxon>
        <taxon>Mycobacteriales</taxon>
        <taxon>Mycobacteriaceae</taxon>
        <taxon>Mycolicibacterium</taxon>
    </lineage>
</organism>
<comment type="caution">
    <text evidence="3">The sequence shown here is derived from an EMBL/GenBank/DDBJ whole genome shotgun (WGS) entry which is preliminary data.</text>
</comment>
<accession>A0ABS6HLW9</accession>
<dbReference type="Proteomes" id="UP000696413">
    <property type="component" value="Unassembled WGS sequence"/>
</dbReference>
<dbReference type="SUPFAM" id="SSF53474">
    <property type="entry name" value="alpha/beta-Hydrolases"/>
    <property type="match status" value="1"/>
</dbReference>
<keyword evidence="1 3" id="KW-0378">Hydrolase</keyword>
<dbReference type="InterPro" id="IPR050300">
    <property type="entry name" value="GDXG_lipolytic_enzyme"/>
</dbReference>
<dbReference type="EMBL" id="JAHBOM010000004">
    <property type="protein sequence ID" value="MBU8822545.1"/>
    <property type="molecule type" value="Genomic_DNA"/>
</dbReference>
<name>A0ABS6HLW9_MYCGD</name>
<evidence type="ECO:0000313" key="3">
    <source>
        <dbReference type="EMBL" id="MBU8822545.1"/>
    </source>
</evidence>
<dbReference type="PANTHER" id="PTHR48081:SF8">
    <property type="entry name" value="ALPHA_BETA HYDROLASE FOLD-3 DOMAIN-CONTAINING PROTEIN-RELATED"/>
    <property type="match status" value="1"/>
</dbReference>
<dbReference type="Pfam" id="PF07859">
    <property type="entry name" value="Abhydrolase_3"/>
    <property type="match status" value="1"/>
</dbReference>
<dbReference type="PANTHER" id="PTHR48081">
    <property type="entry name" value="AB HYDROLASE SUPERFAMILY PROTEIN C4A8.06C"/>
    <property type="match status" value="1"/>
</dbReference>
<dbReference type="GO" id="GO:0016787">
    <property type="term" value="F:hydrolase activity"/>
    <property type="evidence" value="ECO:0007669"/>
    <property type="project" value="UniProtKB-KW"/>
</dbReference>
<dbReference type="InterPro" id="IPR013094">
    <property type="entry name" value="AB_hydrolase_3"/>
</dbReference>
<keyword evidence="4" id="KW-1185">Reference proteome</keyword>
<evidence type="ECO:0000256" key="1">
    <source>
        <dbReference type="ARBA" id="ARBA00022801"/>
    </source>
</evidence>
<sequence>MSADVSAWTERLYPALREFADARTDLSPETLGGVRVALDRRRRESAQALDTFGVAVAGGRAALGRRSVPVRIYRGGPSPAPAVVYCHSGAFVLGNLDVDQLQCVELARRGQCTVVAMDYRLAPEHPYPAALDDAAMVLGWVAANADELDVDHHRIAVAGSSAGGALAALLAQRSAAGTAPPVVFQLLHQPVLDDRPTRSKREFVDTPGFDGPATEAMWRHWLGGRAAPDAAVPARIPETAGLPEAFISCSELDPLRDEALDYARRLIDGGVSTELHVFAGTCHGFDSLLPEWEVSRELFSLQGAALRRALH</sequence>
<feature type="domain" description="Alpha/beta hydrolase fold-3" evidence="2">
    <location>
        <begin position="83"/>
        <end position="285"/>
    </location>
</feature>
<gene>
    <name evidence="3" type="ORF">KL859_06590</name>
</gene>